<evidence type="ECO:0000256" key="4">
    <source>
        <dbReference type="ARBA" id="ARBA00022630"/>
    </source>
</evidence>
<dbReference type="EMBL" id="JACVEW010000010">
    <property type="protein sequence ID" value="MBP0048705.1"/>
    <property type="molecule type" value="Genomic_DNA"/>
</dbReference>
<evidence type="ECO:0000256" key="3">
    <source>
        <dbReference type="ARBA" id="ARBA00022575"/>
    </source>
</evidence>
<organism evidence="10 11">
    <name type="scientific">Marinobacterium alkalitolerans</name>
    <dbReference type="NCBI Taxonomy" id="1542925"/>
    <lineage>
        <taxon>Bacteria</taxon>
        <taxon>Pseudomonadati</taxon>
        <taxon>Pseudomonadota</taxon>
        <taxon>Gammaproteobacteria</taxon>
        <taxon>Oceanospirillales</taxon>
        <taxon>Oceanospirillaceae</taxon>
        <taxon>Marinobacterium</taxon>
    </lineage>
</organism>
<comment type="catalytic activity">
    <reaction evidence="9">
        <text>3 propionate 3-nitronate + 3 O2 + H2O = 3 3-oxopropanoate + 2 nitrate + nitrite + H2O2 + 3 H(+)</text>
        <dbReference type="Rhea" id="RHEA:57332"/>
        <dbReference type="ChEBI" id="CHEBI:15377"/>
        <dbReference type="ChEBI" id="CHEBI:15378"/>
        <dbReference type="ChEBI" id="CHEBI:15379"/>
        <dbReference type="ChEBI" id="CHEBI:16240"/>
        <dbReference type="ChEBI" id="CHEBI:16301"/>
        <dbReference type="ChEBI" id="CHEBI:17632"/>
        <dbReference type="ChEBI" id="CHEBI:33190"/>
        <dbReference type="ChEBI" id="CHEBI:136067"/>
    </reaction>
</comment>
<evidence type="ECO:0000256" key="8">
    <source>
        <dbReference type="ARBA" id="ARBA00031155"/>
    </source>
</evidence>
<dbReference type="InterPro" id="IPR004136">
    <property type="entry name" value="NMO"/>
</dbReference>
<keyword evidence="11" id="KW-1185">Reference proteome</keyword>
<name>A0ABS3ZBK9_9GAMM</name>
<sequence>MKCFNELFGIDIPLIQAPMAGVQSWELALAVAEAGALGSLPCAMLNAESIRAAVQAYRDRTRQPINLNFFSHQQPAEAPAAQAAWLKRLESYYNELGLEPPQTPAGASRKPFDAPMADLVSELKPEVVSFHFGLPEPALLDRVRASHSRIIATATTVEEALWLEQQGVDAIIAQGVEAGGHRGMFLTDDLDSQIGTLALVPQLVDATALPIIAAGGIADARGVQAAMSLGASAVQIGTAYLLCDEAKTSPVHRAALQQTHEHPTRMTNVFSGRPARGLANRMTEEVGPIADSAPAFPLASGASAPLRAEAESRGCGDFTPLWAGQNRTGCRATSARELTQALAAGFKPQK</sequence>
<evidence type="ECO:0000313" key="11">
    <source>
        <dbReference type="Proteomes" id="UP000810171"/>
    </source>
</evidence>
<comment type="cofactor">
    <cofactor evidence="1">
        <name>FMN</name>
        <dbReference type="ChEBI" id="CHEBI:58210"/>
    </cofactor>
</comment>
<reference evidence="10 11" key="1">
    <citation type="submission" date="2020-09" db="EMBL/GenBank/DDBJ databases">
        <authorList>
            <person name="Tanuku N.R.S."/>
        </authorList>
    </citation>
    <scope>NUCLEOTIDE SEQUENCE [LARGE SCALE GENOMIC DNA]</scope>
    <source>
        <strain evidence="10 11">AK62</strain>
    </source>
</reference>
<gene>
    <name evidence="10" type="ORF">H9C73_08140</name>
</gene>
<comment type="caution">
    <text evidence="10">The sequence shown here is derived from an EMBL/GenBank/DDBJ whole genome shotgun (WGS) entry which is preliminary data.</text>
</comment>
<evidence type="ECO:0000256" key="2">
    <source>
        <dbReference type="ARBA" id="ARBA00009881"/>
    </source>
</evidence>
<proteinExistence type="inferred from homology"/>
<evidence type="ECO:0000256" key="5">
    <source>
        <dbReference type="ARBA" id="ARBA00022643"/>
    </source>
</evidence>
<protein>
    <recommendedName>
        <fullName evidence="8">Propionate 3-nitronate monooxygenase</fullName>
    </recommendedName>
</protein>
<accession>A0ABS3ZBK9</accession>
<evidence type="ECO:0000313" key="10">
    <source>
        <dbReference type="EMBL" id="MBP0048705.1"/>
    </source>
</evidence>
<evidence type="ECO:0000256" key="9">
    <source>
        <dbReference type="ARBA" id="ARBA00049401"/>
    </source>
</evidence>
<dbReference type="PANTHER" id="PTHR42747">
    <property type="entry name" value="NITRONATE MONOOXYGENASE-RELATED"/>
    <property type="match status" value="1"/>
</dbReference>
<dbReference type="GO" id="GO:0004497">
    <property type="term" value="F:monooxygenase activity"/>
    <property type="evidence" value="ECO:0007669"/>
    <property type="project" value="UniProtKB-KW"/>
</dbReference>
<dbReference type="SUPFAM" id="SSF51412">
    <property type="entry name" value="Inosine monophosphate dehydrogenase (IMPDH)"/>
    <property type="match status" value="1"/>
</dbReference>
<dbReference type="Gene3D" id="3.20.20.70">
    <property type="entry name" value="Aldolase class I"/>
    <property type="match status" value="1"/>
</dbReference>
<keyword evidence="3" id="KW-0216">Detoxification</keyword>
<keyword evidence="4" id="KW-0285">Flavoprotein</keyword>
<evidence type="ECO:0000256" key="6">
    <source>
        <dbReference type="ARBA" id="ARBA00023002"/>
    </source>
</evidence>
<evidence type="ECO:0000256" key="1">
    <source>
        <dbReference type="ARBA" id="ARBA00001917"/>
    </source>
</evidence>
<dbReference type="PANTHER" id="PTHR42747:SF3">
    <property type="entry name" value="NITRONATE MONOOXYGENASE-RELATED"/>
    <property type="match status" value="1"/>
</dbReference>
<keyword evidence="5" id="KW-0288">FMN</keyword>
<keyword evidence="7 10" id="KW-0503">Monooxygenase</keyword>
<evidence type="ECO:0000256" key="7">
    <source>
        <dbReference type="ARBA" id="ARBA00023033"/>
    </source>
</evidence>
<comment type="similarity">
    <text evidence="2">Belongs to the nitronate monooxygenase family. NMO class I subfamily.</text>
</comment>
<dbReference type="Proteomes" id="UP000810171">
    <property type="component" value="Unassembled WGS sequence"/>
</dbReference>
<dbReference type="CDD" id="cd04730">
    <property type="entry name" value="NPD_like"/>
    <property type="match status" value="1"/>
</dbReference>
<keyword evidence="6" id="KW-0560">Oxidoreductase</keyword>
<dbReference type="Pfam" id="PF03060">
    <property type="entry name" value="NMO"/>
    <property type="match status" value="1"/>
</dbReference>
<dbReference type="InterPro" id="IPR013785">
    <property type="entry name" value="Aldolase_TIM"/>
</dbReference>
<dbReference type="RefSeq" id="WP_209287317.1">
    <property type="nucleotide sequence ID" value="NZ_JACVEW010000010.1"/>
</dbReference>